<organism evidence="1 2">
    <name type="scientific">Bacillus phage vB_BboS-125</name>
    <dbReference type="NCBI Taxonomy" id="2419618"/>
    <lineage>
        <taxon>Viruses</taxon>
        <taxon>Duplodnaviria</taxon>
        <taxon>Heunggongvirae</taxon>
        <taxon>Uroviricota</taxon>
        <taxon>Caudoviricetes</taxon>
        <taxon>Elmenteitavirus</taxon>
        <taxon>Elmenteitavirus ev125</taxon>
    </lineage>
</organism>
<reference evidence="1 2" key="1">
    <citation type="submission" date="2018-09" db="EMBL/GenBank/DDBJ databases">
        <title>Comparative Genomic Analysis of Eight Novel Haloalkaliphilic Bacteriophages from Lake Elmenteita, Kenya.</title>
        <authorList>
            <person name="Akhwale J.K."/>
        </authorList>
    </citation>
    <scope>NUCLEOTIDE SEQUENCE [LARGE SCALE GENOMIC DNA]</scope>
</reference>
<accession>A0A3G3BWF1</accession>
<protein>
    <submittedName>
        <fullName evidence="1">Portal protein</fullName>
    </submittedName>
</protein>
<dbReference type="InterPro" id="IPR021145">
    <property type="entry name" value="Portal_protein_SPP1_Gp6-like"/>
</dbReference>
<keyword evidence="2" id="KW-1185">Reference proteome</keyword>
<name>A0A3G3BWF1_9CAUD</name>
<dbReference type="Pfam" id="PF05133">
    <property type="entry name" value="SPP1_portal"/>
    <property type="match status" value="1"/>
</dbReference>
<proteinExistence type="predicted"/>
<sequence length="532" mass="59916">MAVVYKMPDRLTEFTGLVDAAAAETWISDNGTWLASVIDQHKQWLKAENVHQYQAAYDGYLEEIDQREASRSDNINKKLQASYAQLAVDTVVDFMLGNAMVWTVEDPEGAADKAVVDKAVVEEYRKKAIPIFKGPDFQRVLREQLTQGSVACYSAVITWVDENGKIDYEEFPVQEIIPIYDTRGRLRMIIRYYQVDISEPGEESNERTKVEVYDPRYISYYLADETGTNYNLDEEEAKTGNPIEHKAGRIPVGLFVNGVAARYDKRQTKNGVSDLEIVFNLIEEYSHVMSDKGNTVQRLLDQYLVLTGVDTDEKEVQKMHKARAISLKSKESKAEFIAPKQDDQAVENHLNRARETIHDLTFTPQLNNLVGATATEIKLKYAPLDIKAGKKETYFTSSIRQLVAVITDMLNAERLIEAGVAEEELYEYLTGDQERKGVTLYNPDWVAFTLNRNLPQNYKEIAEMVSMLAGIAPDSYLYELLWFIDDPVAALNEMKKQKEQAQKEAAAAAQAAIGYGGEFGNTGANNGEGGND</sequence>
<evidence type="ECO:0000313" key="2">
    <source>
        <dbReference type="Proteomes" id="UP000275028"/>
    </source>
</evidence>
<gene>
    <name evidence="1" type="ORF">BboS125_00067</name>
</gene>
<evidence type="ECO:0000313" key="1">
    <source>
        <dbReference type="EMBL" id="AYP68436.1"/>
    </source>
</evidence>
<dbReference type="Proteomes" id="UP000275028">
    <property type="component" value="Segment"/>
</dbReference>
<dbReference type="EMBL" id="MH884509">
    <property type="protein sequence ID" value="AYP68436.1"/>
    <property type="molecule type" value="Genomic_DNA"/>
</dbReference>